<dbReference type="HOGENOM" id="CLU_357101_0_0_10"/>
<dbReference type="AlphaFoldDB" id="I7A0V7"/>
<sequence>MQIAALVLLNAAISLSQQTDSSAYYINLARQYLFSRDTLTAEKLLEKSVEKFEEPEMYYLLGKLKSVKKDFGERNRAYRFLRKAALLEPGNLKYRLAYASILKDFARVSAYWEYKEILKLDSTSIEAYLNLAGLKDEDFTNYNNSYRKLSDEFYASLQEYANEDFEEAEKYYREALSIDSVNYEANYKLALLYMKAGDYEKAAGLLQRLYSSEKKDAKINLALGLCYYKLRNFMESRRFYTRAFRYMAPEEREEYDYESAVKMLQPVYDEAMGDNEYKKKRFIKFYWEVNDPLYLTEYNERLLEHYSRLTFANLFLNNDEKKGWQTDRGEIILRYGEPLNIMRIRPSMGEAGYEMKTDVWNYDEFSFGFTDMALNDNFIFSAPPADKEKVISQYAFNSHEFIQYLRKSYYSRYAPVYEGNEFTIPKKTFYFRSLSYPSKTEMHIVFRIPDSLKKKTGSLKMETGFFFFDEYHNQLAKIVENKNFETAKAFNEFVAVLEPDSGYYSFELIENTSRSTCVTRGALNVPDFGKSLSISSLVLADSVYFNGEGILKRRPYSVNPHTEDTVEGKIFLYYEIYNLLKKKDGIAEFRQNIKITRSEDGAGFISAIKNLFSNRNSITLTNKYKTDRSDIHLFIRLDMRALESGKYDVVVEIEDLNAKKSVNTKLQLYLLQRASNQ</sequence>
<protein>
    <recommendedName>
        <fullName evidence="6">GWxTD domain-containing protein</fullName>
    </recommendedName>
</protein>
<evidence type="ECO:0000256" key="2">
    <source>
        <dbReference type="ARBA" id="ARBA00022803"/>
    </source>
</evidence>
<organism evidence="4 5">
    <name type="scientific">Melioribacter roseus (strain DSM 23840 / JCM 17771 / VKM B-2668 / P3M-2)</name>
    <dbReference type="NCBI Taxonomy" id="1191523"/>
    <lineage>
        <taxon>Bacteria</taxon>
        <taxon>Pseudomonadati</taxon>
        <taxon>Ignavibacteriota</taxon>
        <taxon>Ignavibacteria</taxon>
        <taxon>Ignavibacteriales</taxon>
        <taxon>Melioribacteraceae</taxon>
        <taxon>Melioribacter</taxon>
    </lineage>
</organism>
<dbReference type="Gene3D" id="1.25.40.10">
    <property type="entry name" value="Tetratricopeptide repeat domain"/>
    <property type="match status" value="2"/>
</dbReference>
<gene>
    <name evidence="4" type="ordered locus">MROS_1634</name>
</gene>
<dbReference type="NCBIfam" id="TIGR04514">
    <property type="entry name" value="GWxTD_dom"/>
    <property type="match status" value="1"/>
</dbReference>
<evidence type="ECO:0000256" key="1">
    <source>
        <dbReference type="ARBA" id="ARBA00022737"/>
    </source>
</evidence>
<dbReference type="PANTHER" id="PTHR45586:SF1">
    <property type="entry name" value="LIPOPOLYSACCHARIDE ASSEMBLY PROTEIN B"/>
    <property type="match status" value="1"/>
</dbReference>
<keyword evidence="5" id="KW-1185">Reference proteome</keyword>
<feature type="repeat" description="TPR" evidence="3">
    <location>
        <begin position="183"/>
        <end position="216"/>
    </location>
</feature>
<dbReference type="SUPFAM" id="SSF48452">
    <property type="entry name" value="TPR-like"/>
    <property type="match status" value="1"/>
</dbReference>
<dbReference type="KEGG" id="mro:MROS_1634"/>
<evidence type="ECO:0008006" key="6">
    <source>
        <dbReference type="Google" id="ProtNLM"/>
    </source>
</evidence>
<dbReference type="PATRIC" id="fig|1191523.3.peg.1732"/>
<proteinExistence type="predicted"/>
<dbReference type="STRING" id="1191523.MROS_1634"/>
<dbReference type="SMART" id="SM00028">
    <property type="entry name" value="TPR"/>
    <property type="match status" value="4"/>
</dbReference>
<dbReference type="PROSITE" id="PS50005">
    <property type="entry name" value="TPR"/>
    <property type="match status" value="1"/>
</dbReference>
<dbReference type="InterPro" id="IPR051012">
    <property type="entry name" value="CellSynth/LPSAsmb/PSIAsmb"/>
</dbReference>
<evidence type="ECO:0000313" key="4">
    <source>
        <dbReference type="EMBL" id="AFN74868.1"/>
    </source>
</evidence>
<dbReference type="InterPro" id="IPR030959">
    <property type="entry name" value="GWxTD_dom"/>
</dbReference>
<evidence type="ECO:0000256" key="3">
    <source>
        <dbReference type="PROSITE-ProRule" id="PRU00339"/>
    </source>
</evidence>
<dbReference type="Proteomes" id="UP000009011">
    <property type="component" value="Chromosome"/>
</dbReference>
<dbReference type="PANTHER" id="PTHR45586">
    <property type="entry name" value="TPR REPEAT-CONTAINING PROTEIN PA4667"/>
    <property type="match status" value="1"/>
</dbReference>
<dbReference type="InterPro" id="IPR019734">
    <property type="entry name" value="TPR_rpt"/>
</dbReference>
<evidence type="ECO:0000313" key="5">
    <source>
        <dbReference type="Proteomes" id="UP000009011"/>
    </source>
</evidence>
<dbReference type="EMBL" id="CP003557">
    <property type="protein sequence ID" value="AFN74868.1"/>
    <property type="molecule type" value="Genomic_DNA"/>
</dbReference>
<dbReference type="eggNOG" id="COG0457">
    <property type="taxonomic scope" value="Bacteria"/>
</dbReference>
<keyword evidence="2 3" id="KW-0802">TPR repeat</keyword>
<reference evidence="4 5" key="1">
    <citation type="journal article" date="2013" name="PLoS ONE">
        <title>Genomic analysis of Melioribacter roseus, facultatively anaerobic organotrophic bacterium representing a novel deep lineage within Bacteriodetes/Chlorobi group.</title>
        <authorList>
            <person name="Kadnikov V.V."/>
            <person name="Mardanov A.V."/>
            <person name="Podosokorskaya O.A."/>
            <person name="Gavrilov S.N."/>
            <person name="Kublanov I.V."/>
            <person name="Beletsky A.V."/>
            <person name="Bonch-Osmolovskaya E.A."/>
            <person name="Ravin N.V."/>
        </authorList>
    </citation>
    <scope>NUCLEOTIDE SEQUENCE [LARGE SCALE GENOMIC DNA]</scope>
    <source>
        <strain evidence="5">JCM 17771 / P3M-2</strain>
    </source>
</reference>
<dbReference type="Pfam" id="PF14559">
    <property type="entry name" value="TPR_19"/>
    <property type="match status" value="1"/>
</dbReference>
<keyword evidence="1" id="KW-0677">Repeat</keyword>
<accession>I7A0V7</accession>
<dbReference type="InterPro" id="IPR011990">
    <property type="entry name" value="TPR-like_helical_dom_sf"/>
</dbReference>
<name>I7A0V7_MELRP</name>